<dbReference type="AlphaFoldDB" id="A0A3P7NND4"/>
<evidence type="ECO:0000313" key="2">
    <source>
        <dbReference type="EMBL" id="VDN37158.1"/>
    </source>
</evidence>
<name>A0A3P7NND4_DIBLA</name>
<feature type="region of interest" description="Disordered" evidence="1">
    <location>
        <begin position="1"/>
        <end position="32"/>
    </location>
</feature>
<evidence type="ECO:0000313" key="3">
    <source>
        <dbReference type="Proteomes" id="UP000281553"/>
    </source>
</evidence>
<accession>A0A3P7NND4</accession>
<gene>
    <name evidence="2" type="ORF">DILT_LOCUS17246</name>
</gene>
<dbReference type="EMBL" id="UYRU01090359">
    <property type="protein sequence ID" value="VDN37158.1"/>
    <property type="molecule type" value="Genomic_DNA"/>
</dbReference>
<protein>
    <submittedName>
        <fullName evidence="2">Uncharacterized protein</fullName>
    </submittedName>
</protein>
<keyword evidence="3" id="KW-1185">Reference proteome</keyword>
<evidence type="ECO:0000256" key="1">
    <source>
        <dbReference type="SAM" id="MobiDB-lite"/>
    </source>
</evidence>
<organism evidence="2 3">
    <name type="scientific">Dibothriocephalus latus</name>
    <name type="common">Fish tapeworm</name>
    <name type="synonym">Diphyllobothrium latum</name>
    <dbReference type="NCBI Taxonomy" id="60516"/>
    <lineage>
        <taxon>Eukaryota</taxon>
        <taxon>Metazoa</taxon>
        <taxon>Spiralia</taxon>
        <taxon>Lophotrochozoa</taxon>
        <taxon>Platyhelminthes</taxon>
        <taxon>Cestoda</taxon>
        <taxon>Eucestoda</taxon>
        <taxon>Diphyllobothriidea</taxon>
        <taxon>Diphyllobothriidae</taxon>
        <taxon>Dibothriocephalus</taxon>
    </lineage>
</organism>
<proteinExistence type="predicted"/>
<dbReference type="Proteomes" id="UP000281553">
    <property type="component" value="Unassembled WGS sequence"/>
</dbReference>
<reference evidence="2 3" key="1">
    <citation type="submission" date="2018-11" db="EMBL/GenBank/DDBJ databases">
        <authorList>
            <consortium name="Pathogen Informatics"/>
        </authorList>
    </citation>
    <scope>NUCLEOTIDE SEQUENCE [LARGE SCALE GENOMIC DNA]</scope>
</reference>
<sequence length="50" mass="5174">MTAEETRLVPPASSTPSDRQPLPIGSSTPTAGAAVSVAPFLPRLEFTFSS</sequence>